<comment type="caution">
    <text evidence="2">The sequence shown here is derived from an EMBL/GenBank/DDBJ whole genome shotgun (WGS) entry which is preliminary data.</text>
</comment>
<dbReference type="PANTHER" id="PTHR30329">
    <property type="entry name" value="STATOR ELEMENT OF FLAGELLAR MOTOR COMPLEX"/>
    <property type="match status" value="1"/>
</dbReference>
<protein>
    <recommendedName>
        <fullName evidence="1">OmpA-like domain-containing protein</fullName>
    </recommendedName>
</protein>
<name>X1BNY7_9ZZZZ</name>
<dbReference type="CDD" id="cd07185">
    <property type="entry name" value="OmpA_C-like"/>
    <property type="match status" value="1"/>
</dbReference>
<sequence length="171" mass="19253">DFIFHLSNGDYVEYEGTSRGNLIESPELDKDSMVEELKQEIKSRGIEDTSVRAEDKGVTLILENIQFPPNSAHLWESEKQKLRQIADIVKIYPSRDILITGHTARIGTEESSQILSEQRARAVGDFLLSPGAVKETRVMIQGMGSQKPLADNSTEEGRKINRRVEITILEN</sequence>
<dbReference type="SUPFAM" id="SSF103088">
    <property type="entry name" value="OmpA-like"/>
    <property type="match status" value="1"/>
</dbReference>
<dbReference type="PANTHER" id="PTHR30329:SF21">
    <property type="entry name" value="LIPOPROTEIN YIAD-RELATED"/>
    <property type="match status" value="1"/>
</dbReference>
<dbReference type="Gene3D" id="3.30.1330.60">
    <property type="entry name" value="OmpA-like domain"/>
    <property type="match status" value="1"/>
</dbReference>
<dbReference type="EMBL" id="BART01025098">
    <property type="protein sequence ID" value="GAG96710.1"/>
    <property type="molecule type" value="Genomic_DNA"/>
</dbReference>
<dbReference type="AlphaFoldDB" id="X1BNY7"/>
<evidence type="ECO:0000259" key="1">
    <source>
        <dbReference type="PROSITE" id="PS51123"/>
    </source>
</evidence>
<proteinExistence type="predicted"/>
<feature type="domain" description="OmpA-like" evidence="1">
    <location>
        <begin position="54"/>
        <end position="171"/>
    </location>
</feature>
<dbReference type="Pfam" id="PF00691">
    <property type="entry name" value="OmpA"/>
    <property type="match status" value="1"/>
</dbReference>
<dbReference type="InterPro" id="IPR050330">
    <property type="entry name" value="Bact_OuterMem_StrucFunc"/>
</dbReference>
<gene>
    <name evidence="2" type="ORF">S01H4_45130</name>
</gene>
<feature type="non-terminal residue" evidence="2">
    <location>
        <position position="1"/>
    </location>
</feature>
<dbReference type="PROSITE" id="PS51123">
    <property type="entry name" value="OMPA_2"/>
    <property type="match status" value="1"/>
</dbReference>
<evidence type="ECO:0000313" key="2">
    <source>
        <dbReference type="EMBL" id="GAG96710.1"/>
    </source>
</evidence>
<accession>X1BNY7</accession>
<organism evidence="2">
    <name type="scientific">marine sediment metagenome</name>
    <dbReference type="NCBI Taxonomy" id="412755"/>
    <lineage>
        <taxon>unclassified sequences</taxon>
        <taxon>metagenomes</taxon>
        <taxon>ecological metagenomes</taxon>
    </lineage>
</organism>
<dbReference type="InterPro" id="IPR006665">
    <property type="entry name" value="OmpA-like"/>
</dbReference>
<dbReference type="InterPro" id="IPR036737">
    <property type="entry name" value="OmpA-like_sf"/>
</dbReference>
<reference evidence="2" key="1">
    <citation type="journal article" date="2014" name="Front. Microbiol.">
        <title>High frequency of phylogenetically diverse reductive dehalogenase-homologous genes in deep subseafloor sedimentary metagenomes.</title>
        <authorList>
            <person name="Kawai M."/>
            <person name="Futagami T."/>
            <person name="Toyoda A."/>
            <person name="Takaki Y."/>
            <person name="Nishi S."/>
            <person name="Hori S."/>
            <person name="Arai W."/>
            <person name="Tsubouchi T."/>
            <person name="Morono Y."/>
            <person name="Uchiyama I."/>
            <person name="Ito T."/>
            <person name="Fujiyama A."/>
            <person name="Inagaki F."/>
            <person name="Takami H."/>
        </authorList>
    </citation>
    <scope>NUCLEOTIDE SEQUENCE</scope>
    <source>
        <strain evidence="2">Expedition CK06-06</strain>
    </source>
</reference>